<accession>A0A0B7B8Q8</accession>
<dbReference type="InterPro" id="IPR043519">
    <property type="entry name" value="NT_sf"/>
</dbReference>
<dbReference type="InterPro" id="IPR006561">
    <property type="entry name" value="DZF_dom"/>
</dbReference>
<organism evidence="2">
    <name type="scientific">Arion vulgaris</name>
    <dbReference type="NCBI Taxonomy" id="1028688"/>
    <lineage>
        <taxon>Eukaryota</taxon>
        <taxon>Metazoa</taxon>
        <taxon>Spiralia</taxon>
        <taxon>Lophotrochozoa</taxon>
        <taxon>Mollusca</taxon>
        <taxon>Gastropoda</taxon>
        <taxon>Heterobranchia</taxon>
        <taxon>Euthyneura</taxon>
        <taxon>Panpulmonata</taxon>
        <taxon>Eupulmonata</taxon>
        <taxon>Stylommatophora</taxon>
        <taxon>Helicina</taxon>
        <taxon>Arionoidea</taxon>
        <taxon>Arionidae</taxon>
        <taxon>Arion</taxon>
    </lineage>
</organism>
<protein>
    <recommendedName>
        <fullName evidence="1">DZF domain-containing protein</fullName>
    </recommendedName>
</protein>
<dbReference type="GO" id="GO:0003725">
    <property type="term" value="F:double-stranded RNA binding"/>
    <property type="evidence" value="ECO:0007669"/>
    <property type="project" value="TreeGrafter"/>
</dbReference>
<dbReference type="Gene3D" id="3.30.460.10">
    <property type="entry name" value="Beta Polymerase, domain 2"/>
    <property type="match status" value="1"/>
</dbReference>
<dbReference type="EMBL" id="HACG01041570">
    <property type="protein sequence ID" value="CEK88435.1"/>
    <property type="molecule type" value="Transcribed_RNA"/>
</dbReference>
<dbReference type="PANTHER" id="PTHR45762">
    <property type="entry name" value="ZINC FINGER RNA-BINDING PROTEIN"/>
    <property type="match status" value="1"/>
</dbReference>
<dbReference type="GO" id="GO:0071011">
    <property type="term" value="C:precatalytic spliceosome"/>
    <property type="evidence" value="ECO:0007669"/>
    <property type="project" value="TreeGrafter"/>
</dbReference>
<name>A0A0B7B8Q8_9EUPU</name>
<dbReference type="PROSITE" id="PS51703">
    <property type="entry name" value="DZF"/>
    <property type="match status" value="1"/>
</dbReference>
<evidence type="ECO:0000259" key="1">
    <source>
        <dbReference type="PROSITE" id="PS51703"/>
    </source>
</evidence>
<evidence type="ECO:0000313" key="2">
    <source>
        <dbReference type="EMBL" id="CEK88435.1"/>
    </source>
</evidence>
<dbReference type="PROSITE" id="PS51257">
    <property type="entry name" value="PROKAR_LIPOPROTEIN"/>
    <property type="match status" value="1"/>
</dbReference>
<dbReference type="PANTHER" id="PTHR45762:SF3">
    <property type="entry name" value="ZINC-FINGER PROTEIN AT 72D, ISOFORM B"/>
    <property type="match status" value="1"/>
</dbReference>
<gene>
    <name evidence="2" type="primary">ORF165296</name>
</gene>
<dbReference type="AlphaFoldDB" id="A0A0B7B8Q8"/>
<proteinExistence type="predicted"/>
<reference evidence="2" key="1">
    <citation type="submission" date="2014-12" db="EMBL/GenBank/DDBJ databases">
        <title>Insight into the proteome of Arion vulgaris.</title>
        <authorList>
            <person name="Aradska J."/>
            <person name="Bulat T."/>
            <person name="Smidak R."/>
            <person name="Sarate P."/>
            <person name="Gangsoo J."/>
            <person name="Sialana F."/>
            <person name="Bilban M."/>
            <person name="Lubec G."/>
        </authorList>
    </citation>
    <scope>NUCLEOTIDE SEQUENCE</scope>
    <source>
        <tissue evidence="2">Skin</tissue>
    </source>
</reference>
<dbReference type="GO" id="GO:0003727">
    <property type="term" value="F:single-stranded RNA binding"/>
    <property type="evidence" value="ECO:0007669"/>
    <property type="project" value="TreeGrafter"/>
</dbReference>
<sequence>MNKHHSIYPTEKELQAVQNIVSSCERALKMVSDVLAENDKNQKNLKLNRTRQLWWRQLKRTRKPRRMNQIVY</sequence>
<feature type="domain" description="DZF" evidence="1">
    <location>
        <begin position="1"/>
        <end position="72"/>
    </location>
</feature>